<dbReference type="AlphaFoldDB" id="A0A7J9LA32"/>
<keyword evidence="2" id="KW-1185">Reference proteome</keyword>
<name>A0A7J9LA32_GOSSC</name>
<evidence type="ECO:0000313" key="1">
    <source>
        <dbReference type="EMBL" id="MBA0855269.1"/>
    </source>
</evidence>
<gene>
    <name evidence="1" type="ORF">Goshw_011410</name>
</gene>
<reference evidence="1 2" key="1">
    <citation type="journal article" date="2019" name="Genome Biol. Evol.">
        <title>Insights into the evolution of the New World diploid cottons (Gossypium, subgenus Houzingenia) based on genome sequencing.</title>
        <authorList>
            <person name="Grover C.E."/>
            <person name="Arick M.A. 2nd"/>
            <person name="Thrash A."/>
            <person name="Conover J.L."/>
            <person name="Sanders W.S."/>
            <person name="Peterson D.G."/>
            <person name="Frelichowski J.E."/>
            <person name="Scheffler J.A."/>
            <person name="Scheffler B.E."/>
            <person name="Wendel J.F."/>
        </authorList>
    </citation>
    <scope>NUCLEOTIDE SEQUENCE [LARGE SCALE GENOMIC DNA]</scope>
    <source>
        <strain evidence="1">1</strain>
        <tissue evidence="1">Leaf</tissue>
    </source>
</reference>
<feature type="non-terminal residue" evidence="1">
    <location>
        <position position="27"/>
    </location>
</feature>
<sequence length="27" mass="3466">MSWFRINGKSYLLSKEQRRRQIRVERK</sequence>
<protein>
    <submittedName>
        <fullName evidence="1">Uncharacterized protein</fullName>
    </submittedName>
</protein>
<evidence type="ECO:0000313" key="2">
    <source>
        <dbReference type="Proteomes" id="UP000593576"/>
    </source>
</evidence>
<proteinExistence type="predicted"/>
<organism evidence="1 2">
    <name type="scientific">Gossypium schwendimanii</name>
    <name type="common">Cotton</name>
    <dbReference type="NCBI Taxonomy" id="34291"/>
    <lineage>
        <taxon>Eukaryota</taxon>
        <taxon>Viridiplantae</taxon>
        <taxon>Streptophyta</taxon>
        <taxon>Embryophyta</taxon>
        <taxon>Tracheophyta</taxon>
        <taxon>Spermatophyta</taxon>
        <taxon>Magnoliopsida</taxon>
        <taxon>eudicotyledons</taxon>
        <taxon>Gunneridae</taxon>
        <taxon>Pentapetalae</taxon>
        <taxon>rosids</taxon>
        <taxon>malvids</taxon>
        <taxon>Malvales</taxon>
        <taxon>Malvaceae</taxon>
        <taxon>Malvoideae</taxon>
        <taxon>Gossypium</taxon>
    </lineage>
</organism>
<comment type="caution">
    <text evidence="1">The sequence shown here is derived from an EMBL/GenBank/DDBJ whole genome shotgun (WGS) entry which is preliminary data.</text>
</comment>
<accession>A0A7J9LA32</accession>
<dbReference type="Proteomes" id="UP000593576">
    <property type="component" value="Unassembled WGS sequence"/>
</dbReference>
<dbReference type="EMBL" id="JABFAF010000005">
    <property type="protein sequence ID" value="MBA0855269.1"/>
    <property type="molecule type" value="Genomic_DNA"/>
</dbReference>